<proteinExistence type="predicted"/>
<accession>A0AAN9MRQ9</accession>
<evidence type="ECO:0000313" key="3">
    <source>
        <dbReference type="Proteomes" id="UP001374584"/>
    </source>
</evidence>
<sequence>MQAGIVRYSMQRGTRGRKEGASIYRRRQTLDQTLSSLAFAPSHSLSPNSKIPNPNPKPNLLMKLDTPYSTVSESGSIP</sequence>
<dbReference type="AlphaFoldDB" id="A0AAN9MRQ9"/>
<dbReference type="Proteomes" id="UP001374584">
    <property type="component" value="Unassembled WGS sequence"/>
</dbReference>
<name>A0AAN9MRQ9_PHACN</name>
<feature type="region of interest" description="Disordered" evidence="1">
    <location>
        <begin position="39"/>
        <end position="78"/>
    </location>
</feature>
<evidence type="ECO:0000313" key="2">
    <source>
        <dbReference type="EMBL" id="KAK7356962.1"/>
    </source>
</evidence>
<reference evidence="2 3" key="1">
    <citation type="submission" date="2024-01" db="EMBL/GenBank/DDBJ databases">
        <title>The genomes of 5 underutilized Papilionoideae crops provide insights into root nodulation and disease resistanc.</title>
        <authorList>
            <person name="Jiang F."/>
        </authorList>
    </citation>
    <scope>NUCLEOTIDE SEQUENCE [LARGE SCALE GENOMIC DNA]</scope>
    <source>
        <strain evidence="2">JINMINGXINNONG_FW02</strain>
        <tissue evidence="2">Leaves</tissue>
    </source>
</reference>
<organism evidence="2 3">
    <name type="scientific">Phaseolus coccineus</name>
    <name type="common">Scarlet runner bean</name>
    <name type="synonym">Phaseolus multiflorus</name>
    <dbReference type="NCBI Taxonomy" id="3886"/>
    <lineage>
        <taxon>Eukaryota</taxon>
        <taxon>Viridiplantae</taxon>
        <taxon>Streptophyta</taxon>
        <taxon>Embryophyta</taxon>
        <taxon>Tracheophyta</taxon>
        <taxon>Spermatophyta</taxon>
        <taxon>Magnoliopsida</taxon>
        <taxon>eudicotyledons</taxon>
        <taxon>Gunneridae</taxon>
        <taxon>Pentapetalae</taxon>
        <taxon>rosids</taxon>
        <taxon>fabids</taxon>
        <taxon>Fabales</taxon>
        <taxon>Fabaceae</taxon>
        <taxon>Papilionoideae</taxon>
        <taxon>50 kb inversion clade</taxon>
        <taxon>NPAAA clade</taxon>
        <taxon>indigoferoid/millettioid clade</taxon>
        <taxon>Phaseoleae</taxon>
        <taxon>Phaseolus</taxon>
    </lineage>
</organism>
<evidence type="ECO:0000256" key="1">
    <source>
        <dbReference type="SAM" id="MobiDB-lite"/>
    </source>
</evidence>
<feature type="region of interest" description="Disordered" evidence="1">
    <location>
        <begin position="1"/>
        <end position="20"/>
    </location>
</feature>
<feature type="compositionally biased region" description="Polar residues" evidence="1">
    <location>
        <begin position="67"/>
        <end position="78"/>
    </location>
</feature>
<feature type="compositionally biased region" description="Low complexity" evidence="1">
    <location>
        <begin position="44"/>
        <end position="64"/>
    </location>
</feature>
<keyword evidence="3" id="KW-1185">Reference proteome</keyword>
<dbReference type="EMBL" id="JAYMYR010000006">
    <property type="protein sequence ID" value="KAK7356962.1"/>
    <property type="molecule type" value="Genomic_DNA"/>
</dbReference>
<comment type="caution">
    <text evidence="2">The sequence shown here is derived from an EMBL/GenBank/DDBJ whole genome shotgun (WGS) entry which is preliminary data.</text>
</comment>
<gene>
    <name evidence="2" type="ORF">VNO80_16243</name>
</gene>
<protein>
    <submittedName>
        <fullName evidence="2">Uncharacterized protein</fullName>
    </submittedName>
</protein>